<dbReference type="AlphaFoldDB" id="A0A0R1UAM3"/>
<dbReference type="STRING" id="1423763.FC46_GL000152"/>
<dbReference type="SUPFAM" id="SSF48452">
    <property type="entry name" value="TPR-like"/>
    <property type="match status" value="1"/>
</dbReference>
<sequence>MLRSDETPASIKLQKAAIACIQANFTRAYDLISSIKEEDLLRVDDQALFHLVVGIYALFYNRDQVKALFNFNTILTNPLIEEDNIYYALATTACGLVYEERHDYEKAEENYSQIQKLLVNIKVTNKMSLFQVLWMLYQTGEYYGKRNNIKESNYLLRYAYQIASQYNGTFFMSRILYRLGMNMVGHGKNHQAIQYLRDAHAFARFSHNQYILTKAHQELNKLER</sequence>
<dbReference type="RefSeq" id="WP_057798211.1">
    <property type="nucleotide sequence ID" value="NZ_AZFM01000010.1"/>
</dbReference>
<dbReference type="InterPro" id="IPR011990">
    <property type="entry name" value="TPR-like_helical_dom_sf"/>
</dbReference>
<dbReference type="Gene3D" id="1.25.40.10">
    <property type="entry name" value="Tetratricopeptide repeat domain"/>
    <property type="match status" value="1"/>
</dbReference>
<gene>
    <name evidence="1" type="ORF">FC46_GL000152</name>
</gene>
<organism evidence="1 2">
    <name type="scientific">Lactobacillus kalixensis DSM 16043</name>
    <dbReference type="NCBI Taxonomy" id="1423763"/>
    <lineage>
        <taxon>Bacteria</taxon>
        <taxon>Bacillati</taxon>
        <taxon>Bacillota</taxon>
        <taxon>Bacilli</taxon>
        <taxon>Lactobacillales</taxon>
        <taxon>Lactobacillaceae</taxon>
        <taxon>Lactobacillus</taxon>
    </lineage>
</organism>
<protein>
    <submittedName>
        <fullName evidence="1">Uncharacterized protein</fullName>
    </submittedName>
</protein>
<name>A0A0R1UAM3_9LACO</name>
<dbReference type="EMBL" id="AZFM01000010">
    <property type="protein sequence ID" value="KRL90399.1"/>
    <property type="molecule type" value="Genomic_DNA"/>
</dbReference>
<comment type="caution">
    <text evidence="1">The sequence shown here is derived from an EMBL/GenBank/DDBJ whole genome shotgun (WGS) entry which is preliminary data.</text>
</comment>
<accession>A0A0R1UAM3</accession>
<reference evidence="1 2" key="1">
    <citation type="journal article" date="2015" name="Genome Announc.">
        <title>Expanding the biotechnology potential of lactobacilli through comparative genomics of 213 strains and associated genera.</title>
        <authorList>
            <person name="Sun Z."/>
            <person name="Harris H.M."/>
            <person name="McCann A."/>
            <person name="Guo C."/>
            <person name="Argimon S."/>
            <person name="Zhang W."/>
            <person name="Yang X."/>
            <person name="Jeffery I.B."/>
            <person name="Cooney J.C."/>
            <person name="Kagawa T.F."/>
            <person name="Liu W."/>
            <person name="Song Y."/>
            <person name="Salvetti E."/>
            <person name="Wrobel A."/>
            <person name="Rasinkangas P."/>
            <person name="Parkhill J."/>
            <person name="Rea M.C."/>
            <person name="O'Sullivan O."/>
            <person name="Ritari J."/>
            <person name="Douillard F.P."/>
            <person name="Paul Ross R."/>
            <person name="Yang R."/>
            <person name="Briner A.E."/>
            <person name="Felis G.E."/>
            <person name="de Vos W.M."/>
            <person name="Barrangou R."/>
            <person name="Klaenhammer T.R."/>
            <person name="Caufield P.W."/>
            <person name="Cui Y."/>
            <person name="Zhang H."/>
            <person name="O'Toole P.W."/>
        </authorList>
    </citation>
    <scope>NUCLEOTIDE SEQUENCE [LARGE SCALE GENOMIC DNA]</scope>
    <source>
        <strain evidence="1 2">DSM 16043</strain>
    </source>
</reference>
<proteinExistence type="predicted"/>
<evidence type="ECO:0000313" key="1">
    <source>
        <dbReference type="EMBL" id="KRL90399.1"/>
    </source>
</evidence>
<dbReference type="Proteomes" id="UP000051036">
    <property type="component" value="Unassembled WGS sequence"/>
</dbReference>
<dbReference type="PATRIC" id="fig|1423763.3.peg.151"/>
<keyword evidence="2" id="KW-1185">Reference proteome</keyword>
<evidence type="ECO:0000313" key="2">
    <source>
        <dbReference type="Proteomes" id="UP000051036"/>
    </source>
</evidence>